<keyword evidence="3 6" id="KW-0238">DNA-binding</keyword>
<sequence>MKKITTSDISNYLGISRNTVSKALNNHPDISDETKQKIIDQAIKMGYKNIKLPPAVLPETDTSRTKSIAFITKRDVGIETFWMNVMSGVEELISGNRYEMKLSFIKNEDIDSLLIPQILTSGIDGFIVAGSVNKTYNEKLMSVSLPKVFIDIHSDFSFSELNSDIVMMESEGSIYQITRRLIQEGHRDIGFIGDLSIRSYMERWLGFIRAHYETGLMINPDYCITSNDPRNYQYYEDVAERLGALKQFPSAFVCANDVTAIIVIRYFRNAGMSIPSDIAVSGFDSIKEIEFLDFSLTTVINDEFRLGLRAAEQLLTRMREPNRLPEIIRLPTKVLFGESTTRPAPAKL</sequence>
<dbReference type="Pfam" id="PF13377">
    <property type="entry name" value="Peripla_BP_3"/>
    <property type="match status" value="1"/>
</dbReference>
<dbReference type="PANTHER" id="PTHR30146:SF148">
    <property type="entry name" value="HTH-TYPE TRANSCRIPTIONAL REPRESSOR PURR-RELATED"/>
    <property type="match status" value="1"/>
</dbReference>
<dbReference type="PROSITE" id="PS50932">
    <property type="entry name" value="HTH_LACI_2"/>
    <property type="match status" value="1"/>
</dbReference>
<protein>
    <submittedName>
        <fullName evidence="6">LacI family DNA-binding transcriptional regulator</fullName>
    </submittedName>
</protein>
<evidence type="ECO:0000256" key="1">
    <source>
        <dbReference type="ARBA" id="ARBA00022491"/>
    </source>
</evidence>
<keyword evidence="1" id="KW-0678">Repressor</keyword>
<reference evidence="6" key="1">
    <citation type="submission" date="2022-01" db="EMBL/GenBank/DDBJ databases">
        <title>Paenibacillus spongiae sp. nov., isolated from marine sponge.</title>
        <authorList>
            <person name="Li Z."/>
            <person name="Zhang M."/>
        </authorList>
    </citation>
    <scope>NUCLEOTIDE SEQUENCE</scope>
    <source>
        <strain evidence="6">PHS-Z3</strain>
    </source>
</reference>
<evidence type="ECO:0000256" key="4">
    <source>
        <dbReference type="ARBA" id="ARBA00023163"/>
    </source>
</evidence>
<evidence type="ECO:0000256" key="3">
    <source>
        <dbReference type="ARBA" id="ARBA00023125"/>
    </source>
</evidence>
<dbReference type="InterPro" id="IPR000843">
    <property type="entry name" value="HTH_LacI"/>
</dbReference>
<keyword evidence="7" id="KW-1185">Reference proteome</keyword>
<dbReference type="InterPro" id="IPR010982">
    <property type="entry name" value="Lambda_DNA-bd_dom_sf"/>
</dbReference>
<accession>A0ABY5SK07</accession>
<organism evidence="6 7">
    <name type="scientific">Paenibacillus spongiae</name>
    <dbReference type="NCBI Taxonomy" id="2909671"/>
    <lineage>
        <taxon>Bacteria</taxon>
        <taxon>Bacillati</taxon>
        <taxon>Bacillota</taxon>
        <taxon>Bacilli</taxon>
        <taxon>Bacillales</taxon>
        <taxon>Paenibacillaceae</taxon>
        <taxon>Paenibacillus</taxon>
    </lineage>
</organism>
<dbReference type="RefSeq" id="WP_258388900.1">
    <property type="nucleotide sequence ID" value="NZ_CP091430.1"/>
</dbReference>
<dbReference type="SUPFAM" id="SSF47413">
    <property type="entry name" value="lambda repressor-like DNA-binding domains"/>
    <property type="match status" value="1"/>
</dbReference>
<dbReference type="SMART" id="SM00354">
    <property type="entry name" value="HTH_LACI"/>
    <property type="match status" value="1"/>
</dbReference>
<dbReference type="SUPFAM" id="SSF53822">
    <property type="entry name" value="Periplasmic binding protein-like I"/>
    <property type="match status" value="1"/>
</dbReference>
<name>A0ABY5SK07_9BACL</name>
<feature type="domain" description="HTH lacI-type" evidence="5">
    <location>
        <begin position="4"/>
        <end position="48"/>
    </location>
</feature>
<evidence type="ECO:0000313" key="6">
    <source>
        <dbReference type="EMBL" id="UVI32850.1"/>
    </source>
</evidence>
<dbReference type="Proteomes" id="UP001057877">
    <property type="component" value="Chromosome"/>
</dbReference>
<dbReference type="Pfam" id="PF00356">
    <property type="entry name" value="LacI"/>
    <property type="match status" value="1"/>
</dbReference>
<dbReference type="CDD" id="cd01392">
    <property type="entry name" value="HTH_LacI"/>
    <property type="match status" value="1"/>
</dbReference>
<keyword evidence="2" id="KW-0805">Transcription regulation</keyword>
<evidence type="ECO:0000313" key="7">
    <source>
        <dbReference type="Proteomes" id="UP001057877"/>
    </source>
</evidence>
<dbReference type="InterPro" id="IPR028082">
    <property type="entry name" value="Peripla_BP_I"/>
</dbReference>
<dbReference type="InterPro" id="IPR046335">
    <property type="entry name" value="LacI/GalR-like_sensor"/>
</dbReference>
<proteinExistence type="predicted"/>
<dbReference type="Gene3D" id="1.10.260.40">
    <property type="entry name" value="lambda repressor-like DNA-binding domains"/>
    <property type="match status" value="1"/>
</dbReference>
<evidence type="ECO:0000256" key="2">
    <source>
        <dbReference type="ARBA" id="ARBA00023015"/>
    </source>
</evidence>
<keyword evidence="4" id="KW-0804">Transcription</keyword>
<dbReference type="Gene3D" id="3.40.50.2300">
    <property type="match status" value="2"/>
</dbReference>
<evidence type="ECO:0000259" key="5">
    <source>
        <dbReference type="PROSITE" id="PS50932"/>
    </source>
</evidence>
<dbReference type="EMBL" id="CP091430">
    <property type="protein sequence ID" value="UVI32850.1"/>
    <property type="molecule type" value="Genomic_DNA"/>
</dbReference>
<dbReference type="GO" id="GO:0003677">
    <property type="term" value="F:DNA binding"/>
    <property type="evidence" value="ECO:0007669"/>
    <property type="project" value="UniProtKB-KW"/>
</dbReference>
<gene>
    <name evidence="6" type="ORF">L1F29_13895</name>
</gene>
<dbReference type="PANTHER" id="PTHR30146">
    <property type="entry name" value="LACI-RELATED TRANSCRIPTIONAL REPRESSOR"/>
    <property type="match status" value="1"/>
</dbReference>